<evidence type="ECO:0000313" key="1">
    <source>
        <dbReference type="EnsemblMetazoa" id="PPA35666.1"/>
    </source>
</evidence>
<dbReference type="PANTHER" id="PTHR21459:SF2">
    <property type="entry name" value="PROTEIN CBG08968"/>
    <property type="match status" value="1"/>
</dbReference>
<reference evidence="2" key="1">
    <citation type="journal article" date="2008" name="Nat. Genet.">
        <title>The Pristionchus pacificus genome provides a unique perspective on nematode lifestyle and parasitism.</title>
        <authorList>
            <person name="Dieterich C."/>
            <person name="Clifton S.W."/>
            <person name="Schuster L.N."/>
            <person name="Chinwalla A."/>
            <person name="Delehaunty K."/>
            <person name="Dinkelacker I."/>
            <person name="Fulton L."/>
            <person name="Fulton R."/>
            <person name="Godfrey J."/>
            <person name="Minx P."/>
            <person name="Mitreva M."/>
            <person name="Roeseler W."/>
            <person name="Tian H."/>
            <person name="Witte H."/>
            <person name="Yang S.P."/>
            <person name="Wilson R.K."/>
            <person name="Sommer R.J."/>
        </authorList>
    </citation>
    <scope>NUCLEOTIDE SEQUENCE [LARGE SCALE GENOMIC DNA]</scope>
    <source>
        <strain evidence="2">PS312</strain>
    </source>
</reference>
<gene>
    <name evidence="1" type="primary">WBGene00274035</name>
</gene>
<accession>A0A8R1YUE4</accession>
<dbReference type="AlphaFoldDB" id="A0A2A6BKS7"/>
<keyword evidence="2" id="KW-1185">Reference proteome</keyword>
<protein>
    <submittedName>
        <fullName evidence="1">Uncharacterized protein</fullName>
    </submittedName>
</protein>
<evidence type="ECO:0000313" key="2">
    <source>
        <dbReference type="Proteomes" id="UP000005239"/>
    </source>
</evidence>
<reference evidence="1" key="2">
    <citation type="submission" date="2022-06" db="UniProtKB">
        <authorList>
            <consortium name="EnsemblMetazoa"/>
        </authorList>
    </citation>
    <scope>IDENTIFICATION</scope>
    <source>
        <strain evidence="1">PS312</strain>
    </source>
</reference>
<proteinExistence type="predicted"/>
<organism evidence="1 2">
    <name type="scientific">Pristionchus pacificus</name>
    <name type="common">Parasitic nematode worm</name>
    <dbReference type="NCBI Taxonomy" id="54126"/>
    <lineage>
        <taxon>Eukaryota</taxon>
        <taxon>Metazoa</taxon>
        <taxon>Ecdysozoa</taxon>
        <taxon>Nematoda</taxon>
        <taxon>Chromadorea</taxon>
        <taxon>Rhabditida</taxon>
        <taxon>Rhabditina</taxon>
        <taxon>Diplogasteromorpha</taxon>
        <taxon>Diplogasteroidea</taxon>
        <taxon>Neodiplogasteridae</taxon>
        <taxon>Pristionchus</taxon>
    </lineage>
</organism>
<dbReference type="PRINTS" id="PR01345">
    <property type="entry name" value="CERVTRCPTASE"/>
</dbReference>
<name>A0A2A6BKS7_PRIPA</name>
<dbReference type="EnsemblMetazoa" id="PPA35666.1">
    <property type="protein sequence ID" value="PPA35666.1"/>
    <property type="gene ID" value="WBGene00274035"/>
</dbReference>
<accession>A0A2A6BKS7</accession>
<sequence length="794" mass="87772">QVLFFLAIVTLTYVTLSESTCATSRLSLPSVMTPIEWLFFYYLSVLFVIWRLLSRGNRSRAGMSSDQPPVLPSSIVVSSISQPSKSSIVHSSGNHRFASFRPDLLSSVSSLPSPFSDESSSSSLPMSSILPVSSAATSIPSIQSSRPFSNSPMSSGVQPSMFHLPTGQSHLDLLVSALKPHFIAPSPISHTIPRVKNGETQEIIASLVEAANEAEKVKVGSGSIDTVISLILERIQVLVVQETSPGFSDSFKKVKALHSLSGGGMDPQLLAAAMTMTASTSNFLPSTSKRLITPLLPSTQNLLASIAMNADTRAPTALFPLEDNRVMSSVDAEFVAKQLIEWLQSGAIVEAKADEELAVYPLTVAKNGYQHLSINAESSKWLGCRWQLEGKVRTFKFQALPFGLSPDTIEELARGVGWIRYDLGQAGTTVNEEKSKFLPSQSGEGGAMMDELEEELKRVGRLDLIETARFAMKRSVAPSTLKAHSTADLNDYPKYLRILHGKSQRASSLSPNSIRAIVLVKRFERALREYSVKVESSVVDSKNTKEFYSLCKSRLNSSNAAPPGIIDLDGSHLLSRRWVLSFSVSRWNLPLNESKCTVVHYGSHSPRTQYLINGIPLAVSPSIKDLGVIMQPSLKFNDHISKIVSKARAKVILLFKCFFSVDPTLYCRAFSTFIKPLLEYRSVVWSPHTVILANNIEDVQRNFTRRLFARCRVPYVLYPERISLLSLSTLEHRRFISDLIFLHKSIHGFYSYDHSNLFKLSPLISFFAHLVTTQYSKVLSLEVLNDGTCFPPNQ</sequence>
<dbReference type="PANTHER" id="PTHR21459">
    <property type="entry name" value="PROTEIN CBG08968"/>
    <property type="match status" value="1"/>
</dbReference>
<dbReference type="Proteomes" id="UP000005239">
    <property type="component" value="Unassembled WGS sequence"/>
</dbReference>
<dbReference type="OrthoDB" id="5875724at2759"/>